<keyword evidence="1" id="KW-0175">Coiled coil</keyword>
<evidence type="ECO:0000313" key="5">
    <source>
        <dbReference type="Proteomes" id="UP000004478"/>
    </source>
</evidence>
<dbReference type="PANTHER" id="PTHR34978:SF3">
    <property type="entry name" value="SLR0241 PROTEIN"/>
    <property type="match status" value="1"/>
</dbReference>
<keyword evidence="2" id="KW-1133">Transmembrane helix</keyword>
<feature type="coiled-coil region" evidence="1">
    <location>
        <begin position="604"/>
        <end position="653"/>
    </location>
</feature>
<dbReference type="PANTHER" id="PTHR34978">
    <property type="entry name" value="POSSIBLE SENSOR-TRANSDUCER PROTEIN BLAR"/>
    <property type="match status" value="1"/>
</dbReference>
<dbReference type="RefSeq" id="WP_009183429.1">
    <property type="nucleotide sequence ID" value="NZ_AMGM01000003.1"/>
</dbReference>
<evidence type="ECO:0000256" key="1">
    <source>
        <dbReference type="SAM" id="Coils"/>
    </source>
</evidence>
<dbReference type="AlphaFoldDB" id="K1M4B1"/>
<feature type="transmembrane region" description="Helical" evidence="2">
    <location>
        <begin position="50"/>
        <end position="70"/>
    </location>
</feature>
<protein>
    <submittedName>
        <fullName evidence="4">Methicillin resistance mecR1 protein</fullName>
    </submittedName>
</protein>
<keyword evidence="2" id="KW-0812">Transmembrane</keyword>
<name>K1M4B1_CECL9</name>
<organism evidence="4 5">
    <name type="scientific">Cecembia lonarensis (strain CCUG 58316 / KCTC 22772 / LW9)</name>
    <dbReference type="NCBI Taxonomy" id="1225176"/>
    <lineage>
        <taxon>Bacteria</taxon>
        <taxon>Pseudomonadati</taxon>
        <taxon>Bacteroidota</taxon>
        <taxon>Cytophagia</taxon>
        <taxon>Cytophagales</taxon>
        <taxon>Cyclobacteriaceae</taxon>
        <taxon>Cecembia</taxon>
    </lineage>
</organism>
<dbReference type="Proteomes" id="UP000004478">
    <property type="component" value="Unassembled WGS sequence"/>
</dbReference>
<evidence type="ECO:0000256" key="2">
    <source>
        <dbReference type="SAM" id="Phobius"/>
    </source>
</evidence>
<keyword evidence="5" id="KW-1185">Reference proteome</keyword>
<dbReference type="InterPro" id="IPR008756">
    <property type="entry name" value="Peptidase_M56"/>
</dbReference>
<feature type="transmembrane region" description="Helical" evidence="2">
    <location>
        <begin position="229"/>
        <end position="251"/>
    </location>
</feature>
<dbReference type="EMBL" id="AMGM01000003">
    <property type="protein sequence ID" value="EKB51089.1"/>
    <property type="molecule type" value="Genomic_DNA"/>
</dbReference>
<dbReference type="Pfam" id="PF05569">
    <property type="entry name" value="Peptidase_M56"/>
    <property type="match status" value="1"/>
</dbReference>
<accession>K1M4B1</accession>
<comment type="caution">
    <text evidence="4">The sequence shown here is derived from an EMBL/GenBank/DDBJ whole genome shotgun (WGS) entry which is preliminary data.</text>
</comment>
<reference evidence="4 5" key="1">
    <citation type="journal article" date="2012" name="J. Bacteriol.">
        <title>Draft Genome Sequence of Cecembia lonarensis Strain LW9T, Isolated from Lonar Lake, a Haloalkaline Lake in India.</title>
        <authorList>
            <person name="Shivaji S."/>
            <person name="Ara S."/>
            <person name="Singh A."/>
            <person name="Pinnaka A.K."/>
        </authorList>
    </citation>
    <scope>NUCLEOTIDE SEQUENCE [LARGE SCALE GENOMIC DNA]</scope>
    <source>
        <strain evidence="4 5">LW9</strain>
    </source>
</reference>
<gene>
    <name evidence="4" type="primary">mecR1</name>
    <name evidence="4" type="ORF">B879_00380</name>
</gene>
<feature type="domain" description="Peptidase M56" evidence="3">
    <location>
        <begin position="29"/>
        <end position="311"/>
    </location>
</feature>
<dbReference type="InterPro" id="IPR052173">
    <property type="entry name" value="Beta-lactam_resp_regulator"/>
</dbReference>
<keyword evidence="2" id="KW-0472">Membrane</keyword>
<evidence type="ECO:0000313" key="4">
    <source>
        <dbReference type="EMBL" id="EKB51089.1"/>
    </source>
</evidence>
<evidence type="ECO:0000259" key="3">
    <source>
        <dbReference type="Pfam" id="PF05569"/>
    </source>
</evidence>
<feature type="transmembrane region" description="Helical" evidence="2">
    <location>
        <begin position="124"/>
        <end position="143"/>
    </location>
</feature>
<dbReference type="CDD" id="cd07341">
    <property type="entry name" value="M56_BlaR1_MecR1_like"/>
    <property type="match status" value="1"/>
</dbReference>
<proteinExistence type="predicted"/>
<sequence length="655" mass="75486">MLENLVPEPYLYALGWMIIHALWQIAGIGLLLWLSLALFNQKSAAFKYHLSLAALATITIAALVTFNWQLNNQSMVPESTLSEAEWAYLYTQPDFLKQIDASQEASPEGMIIIRRIEKHIPLLVNVWLIGAFLFFFKTASGLADLRSLHRKSHSPVPDRLRLVVKQISKKLQVSRPIQILSSTHIDIPLTYGILKPVILIPSALLFQMSPTQLEAIITHEMAHIKRHDYLVNLIQSILEMLFFFHPVFWWINHEAKKQREMACDEMAIALGANPKDLAYGLANVINHAQNHAPEMAMAAAKKQNPTLDRIKKIMGVKTSPTQPTTLSTITMMITFILGATLLVGASDQNSQSSEDLLLTQANTQTIDMEYQMVYNYDEADTIPKPTRKIIFIDSSANEGVDTLFFQKHTKQAEPIKYFEVLFQGTEGFFEGMGSLFEGTGSLFEGFDAGWGNFGNLPQLELIEIPMPNFNFDNMPKWEMDPETFKKLLPDSTLLKELSLARISLADSTLQLKLAKKSNMSKEEWEQIQRESNIFLAKVKQAQAEKREEWNQERIAKTEEWKKTYEPKVKEFQEKMAEWEKQNQPKIEEYQARVKAWEKENQPKIEEFQRKMEEWQKANEEKMKAFQEKMEAWQKKHEAEMKALEQKLKEAQRKND</sequence>
<dbReference type="Gene3D" id="3.30.2010.10">
    <property type="entry name" value="Metalloproteases ('zincins'), catalytic domain"/>
    <property type="match status" value="1"/>
</dbReference>
<feature type="transmembrane region" description="Helical" evidence="2">
    <location>
        <begin position="12"/>
        <end position="38"/>
    </location>
</feature>